<dbReference type="InterPro" id="IPR002123">
    <property type="entry name" value="Plipid/glycerol_acylTrfase"/>
</dbReference>
<keyword evidence="4" id="KW-0443">Lipid metabolism</keyword>
<keyword evidence="6" id="KW-1133">Transmembrane helix</keyword>
<keyword evidence="9" id="KW-1185">Reference proteome</keyword>
<keyword evidence="6" id="KW-0812">Transmembrane</keyword>
<dbReference type="PANTHER" id="PTHR10434">
    <property type="entry name" value="1-ACYL-SN-GLYCEROL-3-PHOSPHATE ACYLTRANSFERASE"/>
    <property type="match status" value="1"/>
</dbReference>
<organism evidence="8 9">
    <name type="scientific">Lysobacter defluvii IMMIB APB-9 = DSM 18482</name>
    <dbReference type="NCBI Taxonomy" id="1385515"/>
    <lineage>
        <taxon>Bacteria</taxon>
        <taxon>Pseudomonadati</taxon>
        <taxon>Pseudomonadota</taxon>
        <taxon>Gammaproteobacteria</taxon>
        <taxon>Lysobacterales</taxon>
        <taxon>Lysobacteraceae</taxon>
        <taxon>Novilysobacter</taxon>
    </lineage>
</organism>
<feature type="transmembrane region" description="Helical" evidence="6">
    <location>
        <begin position="22"/>
        <end position="44"/>
    </location>
</feature>
<dbReference type="GO" id="GO:0006654">
    <property type="term" value="P:phosphatidic acid biosynthetic process"/>
    <property type="evidence" value="ECO:0007669"/>
    <property type="project" value="TreeGrafter"/>
</dbReference>
<protein>
    <submittedName>
        <fullName evidence="8">Acetyltransferase</fullName>
    </submittedName>
</protein>
<dbReference type="SUPFAM" id="SSF69593">
    <property type="entry name" value="Glycerol-3-phosphate (1)-acyltransferase"/>
    <property type="match status" value="1"/>
</dbReference>
<reference evidence="8 9" key="1">
    <citation type="submission" date="2013-08" db="EMBL/GenBank/DDBJ databases">
        <title>Genomic analysis of Lysobacter defluvii.</title>
        <authorList>
            <person name="Wang Q."/>
            <person name="Wang G."/>
        </authorList>
    </citation>
    <scope>NUCLEOTIDE SEQUENCE [LARGE SCALE GENOMIC DNA]</scope>
    <source>
        <strain evidence="8 9">IMMIB APB-9</strain>
    </source>
</reference>
<dbReference type="PANTHER" id="PTHR10434:SF64">
    <property type="entry name" value="1-ACYL-SN-GLYCEROL-3-PHOSPHATE ACYLTRANSFERASE-RELATED"/>
    <property type="match status" value="1"/>
</dbReference>
<keyword evidence="2" id="KW-0444">Lipid biosynthesis</keyword>
<gene>
    <name evidence="8" type="ORF">N791_04045</name>
</gene>
<name>A0A0A0M499_9GAMM</name>
<comment type="pathway">
    <text evidence="1">Lipid metabolism.</text>
</comment>
<evidence type="ECO:0000256" key="2">
    <source>
        <dbReference type="ARBA" id="ARBA00022516"/>
    </source>
</evidence>
<dbReference type="CDD" id="cd07989">
    <property type="entry name" value="LPLAT_AGPAT-like"/>
    <property type="match status" value="1"/>
</dbReference>
<evidence type="ECO:0000256" key="5">
    <source>
        <dbReference type="ARBA" id="ARBA00023315"/>
    </source>
</evidence>
<dbReference type="SMART" id="SM00563">
    <property type="entry name" value="PlsC"/>
    <property type="match status" value="1"/>
</dbReference>
<sequence length="266" mass="29547">MNAPTHAGATARPSPLARTVRYLYRVPMLLWHLLVDLPVVLLLITPPTRHLRWNGEPFHDRMVRAWAAGLLRVFGMRGLRVGEPLPGGVMFVANHVSWLDIIALHSQRMMGFVAKREIRGWPLVGWMAERGQTIFHARGDTESLGGVLREMLARLRSGRAVGVFPEGGTRAGDRVGPFHARIFLAAVEAGAAVQPVALRYGAGGRDQQRVAFGRRENFLSNFLRLLGEPGREVEVHFLEPIAPGAAEGRRRIAELARSRIVEVMEN</sequence>
<evidence type="ECO:0000259" key="7">
    <source>
        <dbReference type="SMART" id="SM00563"/>
    </source>
</evidence>
<feature type="domain" description="Phospholipid/glycerol acyltransferase" evidence="7">
    <location>
        <begin position="89"/>
        <end position="201"/>
    </location>
</feature>
<dbReference type="Proteomes" id="UP000030003">
    <property type="component" value="Unassembled WGS sequence"/>
</dbReference>
<evidence type="ECO:0000313" key="8">
    <source>
        <dbReference type="EMBL" id="KGO97925.1"/>
    </source>
</evidence>
<keyword evidence="5" id="KW-0012">Acyltransferase</keyword>
<evidence type="ECO:0000256" key="4">
    <source>
        <dbReference type="ARBA" id="ARBA00023098"/>
    </source>
</evidence>
<keyword evidence="6" id="KW-0472">Membrane</keyword>
<dbReference type="eggNOG" id="COG0204">
    <property type="taxonomic scope" value="Bacteria"/>
</dbReference>
<dbReference type="STRING" id="1385515.GCA_000423325_02485"/>
<evidence type="ECO:0000256" key="6">
    <source>
        <dbReference type="SAM" id="Phobius"/>
    </source>
</evidence>
<evidence type="ECO:0000313" key="9">
    <source>
        <dbReference type="Proteomes" id="UP000030003"/>
    </source>
</evidence>
<dbReference type="OrthoDB" id="9806880at2"/>
<dbReference type="RefSeq" id="WP_027070467.1">
    <property type="nucleotide sequence ID" value="NZ_AUHT01000012.1"/>
</dbReference>
<dbReference type="GO" id="GO:0003841">
    <property type="term" value="F:1-acylglycerol-3-phosphate O-acyltransferase activity"/>
    <property type="evidence" value="ECO:0007669"/>
    <property type="project" value="TreeGrafter"/>
</dbReference>
<comment type="caution">
    <text evidence="8">The sequence shown here is derived from an EMBL/GenBank/DDBJ whole genome shotgun (WGS) entry which is preliminary data.</text>
</comment>
<dbReference type="Pfam" id="PF01553">
    <property type="entry name" value="Acyltransferase"/>
    <property type="match status" value="1"/>
</dbReference>
<keyword evidence="3 8" id="KW-0808">Transferase</keyword>
<accession>A0A0A0M499</accession>
<dbReference type="EMBL" id="AVBH01000166">
    <property type="protein sequence ID" value="KGO97925.1"/>
    <property type="molecule type" value="Genomic_DNA"/>
</dbReference>
<evidence type="ECO:0000256" key="3">
    <source>
        <dbReference type="ARBA" id="ARBA00022679"/>
    </source>
</evidence>
<evidence type="ECO:0000256" key="1">
    <source>
        <dbReference type="ARBA" id="ARBA00005189"/>
    </source>
</evidence>
<proteinExistence type="predicted"/>
<dbReference type="AlphaFoldDB" id="A0A0A0M499"/>